<dbReference type="PROSITE" id="PS51674">
    <property type="entry name" value="4FE4S_WBL"/>
    <property type="match status" value="1"/>
</dbReference>
<gene>
    <name evidence="11" type="primary">whiB</name>
    <name evidence="13" type="ORF">CGZ93_13550</name>
</gene>
<evidence type="ECO:0000256" key="1">
    <source>
        <dbReference type="ARBA" id="ARBA00004496"/>
    </source>
</evidence>
<dbReference type="EMBL" id="NMVQ01000034">
    <property type="protein sequence ID" value="OYO19380.1"/>
    <property type="molecule type" value="Genomic_DNA"/>
</dbReference>
<comment type="PTM">
    <text evidence="11">Upon Fe-S cluster removal intramolecular disulfide bonds are formed.</text>
</comment>
<dbReference type="GO" id="GO:0003677">
    <property type="term" value="F:DNA binding"/>
    <property type="evidence" value="ECO:0007669"/>
    <property type="project" value="UniProtKB-UniRule"/>
</dbReference>
<comment type="caution">
    <text evidence="13">The sequence shown here is derived from an EMBL/GenBank/DDBJ whole genome shotgun (WGS) entry which is preliminary data.</text>
</comment>
<dbReference type="AlphaFoldDB" id="A0A255GUS2"/>
<dbReference type="GO" id="GO:0051539">
    <property type="term" value="F:4 iron, 4 sulfur cluster binding"/>
    <property type="evidence" value="ECO:0007669"/>
    <property type="project" value="UniProtKB-UniRule"/>
</dbReference>
<keyword evidence="7 11" id="KW-0805">Transcription regulation</keyword>
<dbReference type="Proteomes" id="UP000216311">
    <property type="component" value="Unassembled WGS sequence"/>
</dbReference>
<dbReference type="HAMAP" id="MF_01479">
    <property type="entry name" value="WhiB"/>
    <property type="match status" value="1"/>
</dbReference>
<dbReference type="InterPro" id="IPR000637">
    <property type="entry name" value="HMGI/Y_DNA-bd_CS"/>
</dbReference>
<dbReference type="PANTHER" id="PTHR38839">
    <property type="entry name" value="TRANSCRIPTIONAL REGULATOR WHID-RELATED"/>
    <property type="match status" value="1"/>
</dbReference>
<keyword evidence="10 11" id="KW-0804">Transcription</keyword>
<keyword evidence="3 11" id="KW-0004">4Fe-4S</keyword>
<name>A0A255GUS2_9ACTN</name>
<dbReference type="OrthoDB" id="5244115at2"/>
<keyword evidence="14" id="KW-1185">Reference proteome</keyword>
<organism evidence="13 14">
    <name type="scientific">Enemella dayhoffiae</name>
    <dbReference type="NCBI Taxonomy" id="2016507"/>
    <lineage>
        <taxon>Bacteria</taxon>
        <taxon>Bacillati</taxon>
        <taxon>Actinomycetota</taxon>
        <taxon>Actinomycetes</taxon>
        <taxon>Propionibacteriales</taxon>
        <taxon>Propionibacteriaceae</taxon>
        <taxon>Enemella</taxon>
    </lineage>
</organism>
<evidence type="ECO:0000256" key="6">
    <source>
        <dbReference type="ARBA" id="ARBA00023014"/>
    </source>
</evidence>
<evidence type="ECO:0000256" key="3">
    <source>
        <dbReference type="ARBA" id="ARBA00022485"/>
    </source>
</evidence>
<keyword evidence="6 11" id="KW-0411">Iron-sulfur</keyword>
<dbReference type="GO" id="GO:0035731">
    <property type="term" value="F:dinitrosyl-iron complex binding"/>
    <property type="evidence" value="ECO:0007669"/>
    <property type="project" value="UniProtKB-UniRule"/>
</dbReference>
<evidence type="ECO:0000256" key="5">
    <source>
        <dbReference type="ARBA" id="ARBA00023004"/>
    </source>
</evidence>
<evidence type="ECO:0000256" key="4">
    <source>
        <dbReference type="ARBA" id="ARBA00022723"/>
    </source>
</evidence>
<dbReference type="PROSITE" id="PS00354">
    <property type="entry name" value="HMGI_Y"/>
    <property type="match status" value="1"/>
</dbReference>
<dbReference type="Pfam" id="PF02467">
    <property type="entry name" value="Whib"/>
    <property type="match status" value="1"/>
</dbReference>
<feature type="binding site" evidence="11">
    <location>
        <position position="49"/>
    </location>
    <ligand>
        <name>[4Fe-4S] cluster</name>
        <dbReference type="ChEBI" id="CHEBI:49883"/>
    </ligand>
</feature>
<dbReference type="InterPro" id="IPR003482">
    <property type="entry name" value="Whib"/>
</dbReference>
<dbReference type="RefSeq" id="WP_094364673.1">
    <property type="nucleotide sequence ID" value="NZ_NMVQ01000034.1"/>
</dbReference>
<comment type="PTM">
    <text evidence="11">The Fe-S cluster can be nitrosylated by nitric oxide (NO).</text>
</comment>
<dbReference type="InterPro" id="IPR034768">
    <property type="entry name" value="4FE4S_WBL"/>
</dbReference>
<reference evidence="13 14" key="1">
    <citation type="submission" date="2017-07" db="EMBL/GenBank/DDBJ databases">
        <title>Draft whole genome sequences of clinical Proprionibacteriaceae strains.</title>
        <authorList>
            <person name="Bernier A.-M."/>
            <person name="Bernard K."/>
            <person name="Domingo M.-C."/>
        </authorList>
    </citation>
    <scope>NUCLEOTIDE SEQUENCE [LARGE SCALE GENOMIC DNA]</scope>
    <source>
        <strain evidence="13 14">NML 130396</strain>
    </source>
</reference>
<comment type="function">
    <text evidence="11">Acts as a transcriptional regulator. Probably redox-responsive. The apo- but not holo-form probably binds DNA.</text>
</comment>
<evidence type="ECO:0000256" key="9">
    <source>
        <dbReference type="ARBA" id="ARBA00023157"/>
    </source>
</evidence>
<evidence type="ECO:0000313" key="14">
    <source>
        <dbReference type="Proteomes" id="UP000216311"/>
    </source>
</evidence>
<dbReference type="GO" id="GO:0045454">
    <property type="term" value="P:cell redox homeostasis"/>
    <property type="evidence" value="ECO:0007669"/>
    <property type="project" value="TreeGrafter"/>
</dbReference>
<keyword evidence="5 11" id="KW-0408">Iron</keyword>
<feature type="binding site" evidence="11">
    <location>
        <position position="43"/>
    </location>
    <ligand>
        <name>[4Fe-4S] cluster</name>
        <dbReference type="ChEBI" id="CHEBI:49883"/>
    </ligand>
</feature>
<evidence type="ECO:0000256" key="2">
    <source>
        <dbReference type="ARBA" id="ARBA00006597"/>
    </source>
</evidence>
<dbReference type="GO" id="GO:0047134">
    <property type="term" value="F:protein-disulfide reductase [NAD(P)H] activity"/>
    <property type="evidence" value="ECO:0007669"/>
    <property type="project" value="TreeGrafter"/>
</dbReference>
<dbReference type="GO" id="GO:0005737">
    <property type="term" value="C:cytoplasm"/>
    <property type="evidence" value="ECO:0007669"/>
    <property type="project" value="UniProtKB-SubCell"/>
</dbReference>
<keyword evidence="9 11" id="KW-1015">Disulfide bond</keyword>
<comment type="similarity">
    <text evidence="2 11">Belongs to the WhiB family.</text>
</comment>
<feature type="domain" description="4Fe-4S Wbl-type" evidence="12">
    <location>
        <begin position="16"/>
        <end position="73"/>
    </location>
</feature>
<evidence type="ECO:0000313" key="13">
    <source>
        <dbReference type="EMBL" id="OYO19380.1"/>
    </source>
</evidence>
<dbReference type="GO" id="GO:0046872">
    <property type="term" value="F:metal ion binding"/>
    <property type="evidence" value="ECO:0007669"/>
    <property type="project" value="UniProtKB-KW"/>
</dbReference>
<feature type="binding site" evidence="11">
    <location>
        <position position="17"/>
    </location>
    <ligand>
        <name>[4Fe-4S] cluster</name>
        <dbReference type="ChEBI" id="CHEBI:49883"/>
    </ligand>
</feature>
<evidence type="ECO:0000256" key="8">
    <source>
        <dbReference type="ARBA" id="ARBA00023125"/>
    </source>
</evidence>
<feature type="binding site" evidence="11">
    <location>
        <position position="40"/>
    </location>
    <ligand>
        <name>[4Fe-4S] cluster</name>
        <dbReference type="ChEBI" id="CHEBI:49883"/>
    </ligand>
</feature>
<evidence type="ECO:0000256" key="11">
    <source>
        <dbReference type="HAMAP-Rule" id="MF_01479"/>
    </source>
</evidence>
<sequence length="112" mass="12021">MNAITDEYLVTATGLPCHLVDPDVFFAELPAEIEYAKTLCAECPIRAQCLAGALERREACGVWGGELFVNGVVVARKRPRGRPRKNPLPVVPQAPAAVRQPVVAAKRDTAAA</sequence>
<comment type="cofactor">
    <cofactor evidence="11">
        <name>[4Fe-4S] cluster</name>
        <dbReference type="ChEBI" id="CHEBI:49883"/>
    </cofactor>
    <text evidence="11">Binds 1 [4Fe-4S] cluster per subunit. Following nitrosylation of the [4Fe-4S] cluster binds 1 [4Fe-8(NO)] cluster per subunit.</text>
</comment>
<accession>A0A255GUS2</accession>
<evidence type="ECO:0000256" key="7">
    <source>
        <dbReference type="ARBA" id="ARBA00023015"/>
    </source>
</evidence>
<keyword evidence="4 11" id="KW-0479">Metal-binding</keyword>
<protein>
    <recommendedName>
        <fullName evidence="11">Transcriptional regulator WhiB</fullName>
    </recommendedName>
</protein>
<dbReference type="PANTHER" id="PTHR38839:SF2">
    <property type="entry name" value="TRANSCRIPTIONAL REGULATOR WHIB7-RELATED"/>
    <property type="match status" value="1"/>
</dbReference>
<comment type="subcellular location">
    <subcellularLocation>
        <location evidence="1 11">Cytoplasm</location>
    </subcellularLocation>
</comment>
<dbReference type="GO" id="GO:0045892">
    <property type="term" value="P:negative regulation of DNA-templated transcription"/>
    <property type="evidence" value="ECO:0007669"/>
    <property type="project" value="TreeGrafter"/>
</dbReference>
<keyword evidence="11" id="KW-0963">Cytoplasm</keyword>
<keyword evidence="8 11" id="KW-0238">DNA-binding</keyword>
<evidence type="ECO:0000259" key="12">
    <source>
        <dbReference type="PROSITE" id="PS51674"/>
    </source>
</evidence>
<proteinExistence type="inferred from homology"/>
<evidence type="ECO:0000256" key="10">
    <source>
        <dbReference type="ARBA" id="ARBA00023163"/>
    </source>
</evidence>